<dbReference type="GO" id="GO:0046406">
    <property type="term" value="F:magnesium protoporphyrin IX methyltransferase activity"/>
    <property type="evidence" value="ECO:0007669"/>
    <property type="project" value="UniProtKB-UniRule"/>
</dbReference>
<keyword evidence="2 6" id="KW-0808">Transferase</keyword>
<reference evidence="6 7" key="1">
    <citation type="submission" date="2020-08" db="EMBL/GenBank/DDBJ databases">
        <title>Genome sequencing of Purple Non-Sulfur Bacteria from various extreme environments.</title>
        <authorList>
            <person name="Mayer M."/>
        </authorList>
    </citation>
    <scope>NUCLEOTIDE SEQUENCE [LARGE SCALE GENOMIC DNA]</scope>
    <source>
        <strain evidence="6 7">JA135</strain>
    </source>
</reference>
<keyword evidence="7" id="KW-1185">Reference proteome</keyword>
<evidence type="ECO:0000313" key="6">
    <source>
        <dbReference type="EMBL" id="MBB4284377.1"/>
    </source>
</evidence>
<evidence type="ECO:0000313" key="7">
    <source>
        <dbReference type="Proteomes" id="UP000555728"/>
    </source>
</evidence>
<dbReference type="CDD" id="cd02440">
    <property type="entry name" value="AdoMet_MTases"/>
    <property type="match status" value="1"/>
</dbReference>
<dbReference type="RefSeq" id="WP_184430854.1">
    <property type="nucleotide sequence ID" value="NZ_JACIGI010000001.1"/>
</dbReference>
<dbReference type="SUPFAM" id="SSF53335">
    <property type="entry name" value="S-adenosyl-L-methionine-dependent methyltransferases"/>
    <property type="match status" value="1"/>
</dbReference>
<evidence type="ECO:0000256" key="1">
    <source>
        <dbReference type="ARBA" id="ARBA00022603"/>
    </source>
</evidence>
<dbReference type="NCBIfam" id="TIGR02021">
    <property type="entry name" value="BchM-ChlM"/>
    <property type="match status" value="1"/>
</dbReference>
<dbReference type="InterPro" id="IPR010251">
    <property type="entry name" value="Mg_prot_MeTrfase"/>
</dbReference>
<evidence type="ECO:0000256" key="4">
    <source>
        <dbReference type="NCBIfam" id="TIGR02021"/>
    </source>
</evidence>
<dbReference type="Pfam" id="PF07109">
    <property type="entry name" value="Mg-por_mtran_C"/>
    <property type="match status" value="1"/>
</dbReference>
<dbReference type="EMBL" id="JACIGI010000001">
    <property type="protein sequence ID" value="MBB4284377.1"/>
    <property type="molecule type" value="Genomic_DNA"/>
</dbReference>
<dbReference type="PANTHER" id="PTHR43464:SF19">
    <property type="entry name" value="UBIQUINONE BIOSYNTHESIS O-METHYLTRANSFERASE, MITOCHONDRIAL"/>
    <property type="match status" value="1"/>
</dbReference>
<dbReference type="GO" id="GO:0015995">
    <property type="term" value="P:chlorophyll biosynthetic process"/>
    <property type="evidence" value="ECO:0007669"/>
    <property type="project" value="UniProtKB-UniRule"/>
</dbReference>
<organism evidence="6 7">
    <name type="scientific">Roseospira goensis</name>
    <dbReference type="NCBI Taxonomy" id="391922"/>
    <lineage>
        <taxon>Bacteria</taxon>
        <taxon>Pseudomonadati</taxon>
        <taxon>Pseudomonadota</taxon>
        <taxon>Alphaproteobacteria</taxon>
        <taxon>Rhodospirillales</taxon>
        <taxon>Rhodospirillaceae</taxon>
        <taxon>Roseospira</taxon>
    </lineage>
</organism>
<dbReference type="Pfam" id="PF03602">
    <property type="entry name" value="Cons_hypoth95"/>
    <property type="match status" value="1"/>
</dbReference>
<protein>
    <recommendedName>
        <fullName evidence="4">Magnesium protoporphyrin IX methyltransferase</fullName>
        <ecNumber evidence="4">2.1.1.11</ecNumber>
    </recommendedName>
</protein>
<dbReference type="PROSITE" id="PS51556">
    <property type="entry name" value="SAM_MT_MG_PIX"/>
    <property type="match status" value="1"/>
</dbReference>
<name>A0A7W6RWC1_9PROT</name>
<gene>
    <name evidence="6" type="ORF">GGD88_000083</name>
</gene>
<dbReference type="EC" id="2.1.1.11" evidence="4"/>
<feature type="domain" description="Magnesium-protoporphyrin IX methyltransferase C-terminal" evidence="5">
    <location>
        <begin position="132"/>
        <end position="231"/>
    </location>
</feature>
<accession>A0A7W6RWC1</accession>
<dbReference type="Proteomes" id="UP000555728">
    <property type="component" value="Unassembled WGS sequence"/>
</dbReference>
<evidence type="ECO:0000259" key="5">
    <source>
        <dbReference type="Pfam" id="PF07109"/>
    </source>
</evidence>
<dbReference type="Gene3D" id="3.40.50.150">
    <property type="entry name" value="Vaccinia Virus protein VP39"/>
    <property type="match status" value="1"/>
</dbReference>
<keyword evidence="3" id="KW-0949">S-adenosyl-L-methionine</keyword>
<dbReference type="PANTHER" id="PTHR43464">
    <property type="entry name" value="METHYLTRANSFERASE"/>
    <property type="match status" value="1"/>
</dbReference>
<keyword evidence="1 6" id="KW-0489">Methyltransferase</keyword>
<dbReference type="AlphaFoldDB" id="A0A7W6RWC1"/>
<dbReference type="GO" id="GO:0032259">
    <property type="term" value="P:methylation"/>
    <property type="evidence" value="ECO:0007669"/>
    <property type="project" value="UniProtKB-KW"/>
</dbReference>
<sequence length="233" mass="25484">MPTVSYQDRRGEIETYFDRTAVEAWKRLTSDAPVSGIRATVRAGRDTMRGILLSWLPEDLTGRRVLDAGCGTGALATEVARRGAEVVAIDLSPKLVDLARERLPADLGPGSVDFRVGDMLDPALGTFDHVVSMDSVIHYERDDAVGVLAGLAARTRHSIVFTYAPRTPMLATMHAVGKLFPRGDRSPAIVPLPTRRFTKRLRKDPALSGWTPARTERVSNGFYISQALELVAT</sequence>
<comment type="caution">
    <text evidence="6">The sequence shown here is derived from an EMBL/GenBank/DDBJ whole genome shotgun (WGS) entry which is preliminary data.</text>
</comment>
<dbReference type="InterPro" id="IPR029063">
    <property type="entry name" value="SAM-dependent_MTases_sf"/>
</dbReference>
<evidence type="ECO:0000256" key="3">
    <source>
        <dbReference type="ARBA" id="ARBA00022691"/>
    </source>
</evidence>
<evidence type="ECO:0000256" key="2">
    <source>
        <dbReference type="ARBA" id="ARBA00022679"/>
    </source>
</evidence>
<proteinExistence type="predicted"/>
<dbReference type="InterPro" id="IPR010940">
    <property type="entry name" value="Mg_prot_MeTrfase_C"/>
</dbReference>